<dbReference type="PATRIC" id="fig|702453.3.peg.1219"/>
<dbReference type="HOGENOM" id="CLU_3081461_0_0_9"/>
<protein>
    <submittedName>
        <fullName evidence="1">Uncharacterized protein</fullName>
    </submittedName>
</protein>
<evidence type="ECO:0000313" key="1">
    <source>
        <dbReference type="EMBL" id="EFS00335.1"/>
    </source>
</evidence>
<sequence length="55" mass="6533">MGINISLYSYDYEALVEGISYDLRRIDLHDKIPDSSKKSYWQLESRYELVMEVAE</sequence>
<comment type="caution">
    <text evidence="1">The sequence shown here is derived from an EMBL/GenBank/DDBJ whole genome shotgun (WGS) entry which is preliminary data.</text>
</comment>
<name>E3ZPW5_LISSE</name>
<proteinExistence type="predicted"/>
<accession>E3ZPW5</accession>
<organism evidence="1">
    <name type="scientific">Listeria seeligeri FSL N1-067</name>
    <dbReference type="NCBI Taxonomy" id="702453"/>
    <lineage>
        <taxon>Bacteria</taxon>
        <taxon>Bacillati</taxon>
        <taxon>Bacillota</taxon>
        <taxon>Bacilli</taxon>
        <taxon>Bacillales</taxon>
        <taxon>Listeriaceae</taxon>
        <taxon>Listeria</taxon>
    </lineage>
</organism>
<dbReference type="EMBL" id="ADXJ01000604">
    <property type="protein sequence ID" value="EFS00335.1"/>
    <property type="molecule type" value="Genomic_DNA"/>
</dbReference>
<gene>
    <name evidence="1" type="ORF">NT03LS_1508</name>
</gene>
<dbReference type="Proteomes" id="UP000004302">
    <property type="component" value="Chromosome"/>
</dbReference>
<dbReference type="AlphaFoldDB" id="E3ZPW5"/>
<reference evidence="1" key="1">
    <citation type="journal article" date="2010" name="Microbiol. Resour. Announc.">
        <title>Comparative genomics of the bacterial genus Listeria: Genome evolution is characterized by limited gene acquisition and limited gene loss.</title>
        <authorList>
            <person name="den Bakker H.C."/>
            <person name="Cummings C.A."/>
            <person name="Ferreira V."/>
            <person name="Vatta P."/>
            <person name="Orsi R.H."/>
            <person name="Degoricija L."/>
            <person name="Barker M."/>
            <person name="Petrauskene O."/>
            <person name="Furtado M.R."/>
            <person name="Wiedmann M."/>
        </authorList>
    </citation>
    <scope>NUCLEOTIDE SEQUENCE [LARGE SCALE GENOMIC DNA]</scope>
    <source>
        <strain evidence="1">FSL N1-067</strain>
    </source>
</reference>
<dbReference type="RefSeq" id="WP_003747324.1">
    <property type="nucleotide sequence ID" value="NZ_CM001051.1"/>
</dbReference>